<dbReference type="GO" id="GO:0005886">
    <property type="term" value="C:plasma membrane"/>
    <property type="evidence" value="ECO:0007669"/>
    <property type="project" value="TreeGrafter"/>
</dbReference>
<evidence type="ECO:0000256" key="4">
    <source>
        <dbReference type="ARBA" id="ARBA00022889"/>
    </source>
</evidence>
<evidence type="ECO:0000256" key="3">
    <source>
        <dbReference type="ARBA" id="ARBA00022737"/>
    </source>
</evidence>
<reference evidence="10" key="1">
    <citation type="submission" date="2016-04" db="UniProtKB">
        <authorList>
            <consortium name="WormBaseParasite"/>
        </authorList>
    </citation>
    <scope>IDENTIFICATION</scope>
</reference>
<keyword evidence="4" id="KW-0130">Cell adhesion</keyword>
<dbReference type="AlphaFoldDB" id="A0A158QDD9"/>
<dbReference type="EMBL" id="UYSG01000753">
    <property type="protein sequence ID" value="VDL22744.1"/>
    <property type="molecule type" value="Genomic_DNA"/>
</dbReference>
<dbReference type="STRING" id="6216.A0A158QDD9"/>
<evidence type="ECO:0000256" key="7">
    <source>
        <dbReference type="SAM" id="MobiDB-lite"/>
    </source>
</evidence>
<dbReference type="InterPro" id="IPR028435">
    <property type="entry name" value="Plakophilin/d_Catenin"/>
</dbReference>
<feature type="region of interest" description="Disordered" evidence="7">
    <location>
        <begin position="787"/>
        <end position="829"/>
    </location>
</feature>
<comment type="similarity">
    <text evidence="2">Belongs to the beta-catenin family.</text>
</comment>
<dbReference type="PROSITE" id="PS50176">
    <property type="entry name" value="ARM_REPEAT"/>
    <property type="match status" value="2"/>
</dbReference>
<dbReference type="WBParaSite" id="HDID_0000283601-mRNA-1">
    <property type="protein sequence ID" value="HDID_0000283601-mRNA-1"/>
    <property type="gene ID" value="HDID_0000283601"/>
</dbReference>
<feature type="compositionally biased region" description="Basic and acidic residues" evidence="7">
    <location>
        <begin position="387"/>
        <end position="398"/>
    </location>
</feature>
<protein>
    <submittedName>
        <fullName evidence="10">ARM repeat-containing protein</fullName>
    </submittedName>
</protein>
<dbReference type="GO" id="GO:0098609">
    <property type="term" value="P:cell-cell adhesion"/>
    <property type="evidence" value="ECO:0007669"/>
    <property type="project" value="InterPro"/>
</dbReference>
<dbReference type="GO" id="GO:0005634">
    <property type="term" value="C:nucleus"/>
    <property type="evidence" value="ECO:0007669"/>
    <property type="project" value="TreeGrafter"/>
</dbReference>
<dbReference type="InterPro" id="IPR016024">
    <property type="entry name" value="ARM-type_fold"/>
</dbReference>
<feature type="repeat" description="ARM" evidence="6">
    <location>
        <begin position="461"/>
        <end position="494"/>
    </location>
</feature>
<evidence type="ECO:0000256" key="1">
    <source>
        <dbReference type="ARBA" id="ARBA00004282"/>
    </source>
</evidence>
<dbReference type="SMART" id="SM00185">
    <property type="entry name" value="ARM"/>
    <property type="match status" value="4"/>
</dbReference>
<reference evidence="8 9" key="2">
    <citation type="submission" date="2018-11" db="EMBL/GenBank/DDBJ databases">
        <authorList>
            <consortium name="Pathogen Informatics"/>
        </authorList>
    </citation>
    <scope>NUCLEOTIDE SEQUENCE [LARGE SCALE GENOMIC DNA]</scope>
</reference>
<dbReference type="SUPFAM" id="SSF48371">
    <property type="entry name" value="ARM repeat"/>
    <property type="match status" value="1"/>
</dbReference>
<dbReference type="GO" id="GO:0005737">
    <property type="term" value="C:cytoplasm"/>
    <property type="evidence" value="ECO:0007669"/>
    <property type="project" value="TreeGrafter"/>
</dbReference>
<evidence type="ECO:0000256" key="6">
    <source>
        <dbReference type="PROSITE-ProRule" id="PRU00259"/>
    </source>
</evidence>
<feature type="region of interest" description="Disordered" evidence="7">
    <location>
        <begin position="742"/>
        <end position="766"/>
    </location>
</feature>
<proteinExistence type="inferred from homology"/>
<evidence type="ECO:0000256" key="5">
    <source>
        <dbReference type="ARBA" id="ARBA00022949"/>
    </source>
</evidence>
<comment type="subcellular location">
    <subcellularLocation>
        <location evidence="1">Cell junction</location>
    </subcellularLocation>
</comment>
<organism evidence="10">
    <name type="scientific">Hymenolepis diminuta</name>
    <name type="common">Rat tapeworm</name>
    <dbReference type="NCBI Taxonomy" id="6216"/>
    <lineage>
        <taxon>Eukaryota</taxon>
        <taxon>Metazoa</taxon>
        <taxon>Spiralia</taxon>
        <taxon>Lophotrochozoa</taxon>
        <taxon>Platyhelminthes</taxon>
        <taxon>Cestoda</taxon>
        <taxon>Eucestoda</taxon>
        <taxon>Cyclophyllidea</taxon>
        <taxon>Hymenolepididae</taxon>
        <taxon>Hymenolepis</taxon>
    </lineage>
</organism>
<dbReference type="InterPro" id="IPR000225">
    <property type="entry name" value="Armadillo"/>
</dbReference>
<dbReference type="OrthoDB" id="6268580at2759"/>
<sequence length="829" mass="92490">MPLRSQSEEFLDTYYDEDLTKSNTVSYMRGELLSTNGRQYLKKSRNLRIPNLTNNTGSLGRFGSSFRIYQSNTDLSTSSDIPCLVNRLQSINPTVQATAAACIQHVIYRNDDAKNEAWRSGALSGLIKLLISDDPSVVANSTGALRNLTSGSNIRLCIEFEQCNGLNAIIWLIDQYEKVALKNNPNTNDERAKISAERIQKTLDNASAILCNISAIEEMRSSVMAEIVIPVLASAVLIPVSEESFHNFDNYAKENLPPYSSVLYRNCTAVIRQTTLHGDQYSDKKLHARIQRIAMIAHNPPNMSCSNDAGVRSQVRRCRGLLESLLRVMRMASASGFADMKAVENCTCAIRNLAYALRETRVSISNETKPLASRLIDRAFRSLSRNKLNEESNQRDTPEPGPTSAESALWHPDAVATFLLILRRTSNPVCLEAAAGAIQNLTASKKWPPATVVRAEVRLQQGLPTLVELLHSSDSTVAITVAMTLQNVILERESLIELGRHSLSTLVTCLTTESDLIRSRSLSSLTSFATSTTICKIPTNVDCQIIMPVLRLCSRIVLCQDNFASYFIELGGVQRLNSLIQVLKSEKGSIQSDIRETCSKAAIQLLKALWKIKSLHFFYSECGLTEEDFLQKRGTMIHNKSKTRPQSLNRRVPMTRAQRYALMKDRPRGKSHQARSYRPNYEQREVFQRNPSAGSSTYQLSLFSNSIRGQSVDAFKRDFDESVDPRIAYPLTTSTWNSRRVPLIKTPEESSSDEVSEKESGSDNIMTFIPNSTMAIDCNKAKNSKNPILVVESPDTPKDGPPNLPPRNRSSSRILSHSRHTSDSPIIKR</sequence>
<gene>
    <name evidence="8" type="ORF">HDID_LOCUS2834</name>
</gene>
<keyword evidence="3" id="KW-0677">Repeat</keyword>
<keyword evidence="5" id="KW-0965">Cell junction</keyword>
<dbReference type="PANTHER" id="PTHR10372">
    <property type="entry name" value="PLAKOPHILLIN-RELATED"/>
    <property type="match status" value="1"/>
</dbReference>
<dbReference type="Proteomes" id="UP000274504">
    <property type="component" value="Unassembled WGS sequence"/>
</dbReference>
<dbReference type="GO" id="GO:0005912">
    <property type="term" value="C:adherens junction"/>
    <property type="evidence" value="ECO:0007669"/>
    <property type="project" value="TreeGrafter"/>
</dbReference>
<dbReference type="PANTHER" id="PTHR10372:SF27">
    <property type="entry name" value="ADHERENS JUNCTION PROTEIN P120"/>
    <property type="match status" value="1"/>
</dbReference>
<evidence type="ECO:0000313" key="8">
    <source>
        <dbReference type="EMBL" id="VDL22744.1"/>
    </source>
</evidence>
<feature type="compositionally biased region" description="Low complexity" evidence="7">
    <location>
        <begin position="806"/>
        <end position="815"/>
    </location>
</feature>
<evidence type="ECO:0000313" key="10">
    <source>
        <dbReference type="WBParaSite" id="HDID_0000283601-mRNA-1"/>
    </source>
</evidence>
<dbReference type="Pfam" id="PF00514">
    <property type="entry name" value="Arm"/>
    <property type="match status" value="1"/>
</dbReference>
<accession>A0A158QDD9</accession>
<dbReference type="InterPro" id="IPR011989">
    <property type="entry name" value="ARM-like"/>
</dbReference>
<name>A0A158QDD9_HYMDI</name>
<evidence type="ECO:0000313" key="9">
    <source>
        <dbReference type="Proteomes" id="UP000274504"/>
    </source>
</evidence>
<feature type="region of interest" description="Disordered" evidence="7">
    <location>
        <begin position="386"/>
        <end position="407"/>
    </location>
</feature>
<feature type="repeat" description="ARM" evidence="6">
    <location>
        <begin position="121"/>
        <end position="149"/>
    </location>
</feature>
<evidence type="ECO:0000256" key="2">
    <source>
        <dbReference type="ARBA" id="ARBA00005462"/>
    </source>
</evidence>
<dbReference type="Gene3D" id="1.25.10.10">
    <property type="entry name" value="Leucine-rich Repeat Variant"/>
    <property type="match status" value="1"/>
</dbReference>